<proteinExistence type="predicted"/>
<dbReference type="KEGG" id="sla:SERLADRAFT_478583"/>
<dbReference type="GeneID" id="18821200"/>
<dbReference type="HOGENOM" id="CLU_2591262_0_0_1"/>
<dbReference type="Proteomes" id="UP000008064">
    <property type="component" value="Unassembled WGS sequence"/>
</dbReference>
<feature type="chain" id="PRO_5003376411" evidence="1">
    <location>
        <begin position="21"/>
        <end position="80"/>
    </location>
</feature>
<protein>
    <submittedName>
        <fullName evidence="2">Uncharacterized protein</fullName>
    </submittedName>
</protein>
<dbReference type="AlphaFoldDB" id="F8PA02"/>
<feature type="signal peptide" evidence="1">
    <location>
        <begin position="1"/>
        <end position="20"/>
    </location>
</feature>
<organism>
    <name type="scientific">Serpula lacrymans var. lacrymans (strain S7.9)</name>
    <name type="common">Dry rot fungus</name>
    <dbReference type="NCBI Taxonomy" id="578457"/>
    <lineage>
        <taxon>Eukaryota</taxon>
        <taxon>Fungi</taxon>
        <taxon>Dikarya</taxon>
        <taxon>Basidiomycota</taxon>
        <taxon>Agaricomycotina</taxon>
        <taxon>Agaricomycetes</taxon>
        <taxon>Agaricomycetidae</taxon>
        <taxon>Boletales</taxon>
        <taxon>Coniophorineae</taxon>
        <taxon>Serpulaceae</taxon>
        <taxon>Serpula</taxon>
    </lineage>
</organism>
<keyword evidence="1" id="KW-0732">Signal</keyword>
<sequence>MKFASLFIVFAMSLLQSTRALPTKESSNHGRDSGALALREIIYDVKELPELEAVKRDSGVPARRELYYGFKEVLDEVSEA</sequence>
<evidence type="ECO:0000313" key="2">
    <source>
        <dbReference type="EMBL" id="EGO20000.1"/>
    </source>
</evidence>
<reference evidence="2" key="1">
    <citation type="submission" date="2011-04" db="EMBL/GenBank/DDBJ databases">
        <title>Evolution of plant cell wall degrading machinery underlies the functional diversity of forest fungi.</title>
        <authorList>
            <consortium name="US DOE Joint Genome Institute (JGI-PGF)"/>
            <person name="Eastwood D.C."/>
            <person name="Floudas D."/>
            <person name="Binder M."/>
            <person name="Majcherczyk A."/>
            <person name="Schneider P."/>
            <person name="Aerts A."/>
            <person name="Asiegbu F.O."/>
            <person name="Baker S.E."/>
            <person name="Barry K."/>
            <person name="Bendiksby M."/>
            <person name="Blumentritt M."/>
            <person name="Coutinho P.M."/>
            <person name="Cullen D."/>
            <person name="Cullen D."/>
            <person name="Gathman A."/>
            <person name="Goodell B."/>
            <person name="Henrissat B."/>
            <person name="Ihrmark K."/>
            <person name="Kauserud H."/>
            <person name="Kohler A."/>
            <person name="LaButti K."/>
            <person name="Lapidus A."/>
            <person name="Lavin J.L."/>
            <person name="Lee Y.-H."/>
            <person name="Lindquist E."/>
            <person name="Lilly W."/>
            <person name="Lucas S."/>
            <person name="Morin E."/>
            <person name="Murat C."/>
            <person name="Oguiza J.A."/>
            <person name="Park J."/>
            <person name="Pisabarro A.G."/>
            <person name="Riley R."/>
            <person name="Rosling A."/>
            <person name="Salamov A."/>
            <person name="Schmidt O."/>
            <person name="Schmutz J."/>
            <person name="Skrede I."/>
            <person name="Stenlid J."/>
            <person name="Wiebenga A."/>
            <person name="Xie X."/>
            <person name="Kues U."/>
            <person name="Hibbett D.S."/>
            <person name="Hoffmeister D."/>
            <person name="Hogberg N."/>
            <person name="Martin F."/>
            <person name="Grigoriev I.V."/>
            <person name="Watkinson S.C."/>
        </authorList>
    </citation>
    <scope>NUCLEOTIDE SEQUENCE</scope>
    <source>
        <strain evidence="2">S7.9</strain>
    </source>
</reference>
<evidence type="ECO:0000256" key="1">
    <source>
        <dbReference type="SAM" id="SignalP"/>
    </source>
</evidence>
<dbReference type="RefSeq" id="XP_007323435.1">
    <property type="nucleotide sequence ID" value="XM_007323373.1"/>
</dbReference>
<accession>F8PA02</accession>
<dbReference type="EMBL" id="GL945442">
    <property type="protein sequence ID" value="EGO20000.1"/>
    <property type="molecule type" value="Genomic_DNA"/>
</dbReference>
<gene>
    <name evidence="2" type="ORF">SERLADRAFT_478583</name>
</gene>
<name>F8PA02_SERL9</name>